<accession>A0A6S6U520</accession>
<dbReference type="EMBL" id="CACVAS010000128">
    <property type="protein sequence ID" value="CAA6825357.1"/>
    <property type="molecule type" value="Genomic_DNA"/>
</dbReference>
<dbReference type="AlphaFoldDB" id="A0A6S6U520"/>
<dbReference type="PROSITE" id="PS51257">
    <property type="entry name" value="PROKAR_LIPOPROTEIN"/>
    <property type="match status" value="1"/>
</dbReference>
<evidence type="ECO:0000313" key="1">
    <source>
        <dbReference type="EMBL" id="CAA6825357.1"/>
    </source>
</evidence>
<organism evidence="1">
    <name type="scientific">uncultured Sulfurovum sp</name>
    <dbReference type="NCBI Taxonomy" id="269237"/>
    <lineage>
        <taxon>Bacteria</taxon>
        <taxon>Pseudomonadati</taxon>
        <taxon>Campylobacterota</taxon>
        <taxon>Epsilonproteobacteria</taxon>
        <taxon>Campylobacterales</taxon>
        <taxon>Sulfurovaceae</taxon>
        <taxon>Sulfurovum</taxon>
        <taxon>environmental samples</taxon>
    </lineage>
</organism>
<reference evidence="1" key="1">
    <citation type="submission" date="2020-01" db="EMBL/GenBank/DDBJ databases">
        <authorList>
            <person name="Meier V. D."/>
            <person name="Meier V D."/>
        </authorList>
    </citation>
    <scope>NUCLEOTIDE SEQUENCE</scope>
    <source>
        <strain evidence="1">HLG_WM_MAG_01</strain>
    </source>
</reference>
<sequence length="252" mass="28091">MSNLKKMFIAVPILLLITACEDNYFPMPIGNGLHAVIPYKKSIDIPIVRNGITYGTVTSPYTDRVWLDRNLGASRVCESLDDYMCYGDYYQWGRKADGHEDNSENSPILAINVDNVGHDNFITSSHIHPYDWASVDINGSQRQSNWSKTDGSSLCPQGFRVPTFAELKAELLDEESAQITNRVDAFNSFLKLSTAGYKSHSTSGIFELNDMGQYWTSSPNGNVAVFLAFGEDEAASFVRYRADALSVRCILD</sequence>
<proteinExistence type="predicted"/>
<protein>
    <submittedName>
        <fullName evidence="1">Uncharacterized protein</fullName>
    </submittedName>
</protein>
<gene>
    <name evidence="1" type="ORF">HELGO_WM7093</name>
</gene>
<name>A0A6S6U520_9BACT</name>